<name>A0A849KXX3_9HYPH</name>
<keyword evidence="4" id="KW-0067">ATP-binding</keyword>
<evidence type="ECO:0000256" key="6">
    <source>
        <dbReference type="ARBA" id="ARBA00047939"/>
    </source>
</evidence>
<dbReference type="PROSITE" id="PS51459">
    <property type="entry name" value="FIDO"/>
    <property type="match status" value="1"/>
</dbReference>
<feature type="domain" description="Fido" evidence="9">
    <location>
        <begin position="62"/>
        <end position="212"/>
    </location>
</feature>
<evidence type="ECO:0000256" key="4">
    <source>
        <dbReference type="ARBA" id="ARBA00022840"/>
    </source>
</evidence>
<dbReference type="InterPro" id="IPR003812">
    <property type="entry name" value="Fido"/>
</dbReference>
<comment type="catalytic activity">
    <reaction evidence="6">
        <text>L-threonyl-[protein] + ATP = 3-O-(5'-adenylyl)-L-threonyl-[protein] + diphosphate</text>
        <dbReference type="Rhea" id="RHEA:54292"/>
        <dbReference type="Rhea" id="RHEA-COMP:11060"/>
        <dbReference type="Rhea" id="RHEA-COMP:13847"/>
        <dbReference type="ChEBI" id="CHEBI:30013"/>
        <dbReference type="ChEBI" id="CHEBI:30616"/>
        <dbReference type="ChEBI" id="CHEBI:33019"/>
        <dbReference type="ChEBI" id="CHEBI:138113"/>
        <dbReference type="EC" id="2.7.7.108"/>
    </reaction>
</comment>
<comment type="caution">
    <text evidence="10">The sequence shown here is derived from an EMBL/GenBank/DDBJ whole genome shotgun (WGS) entry which is preliminary data.</text>
</comment>
<feature type="compositionally biased region" description="Basic and acidic residues" evidence="8">
    <location>
        <begin position="339"/>
        <end position="349"/>
    </location>
</feature>
<evidence type="ECO:0000256" key="8">
    <source>
        <dbReference type="SAM" id="MobiDB-lite"/>
    </source>
</evidence>
<dbReference type="Gene3D" id="1.10.3290.10">
    <property type="entry name" value="Fido-like domain"/>
    <property type="match status" value="1"/>
</dbReference>
<dbReference type="InterPro" id="IPR036597">
    <property type="entry name" value="Fido-like_dom_sf"/>
</dbReference>
<evidence type="ECO:0000259" key="9">
    <source>
        <dbReference type="PROSITE" id="PS51459"/>
    </source>
</evidence>
<proteinExistence type="predicted"/>
<dbReference type="PANTHER" id="PTHR39560:SF1">
    <property type="entry name" value="PROTEIN ADENYLYLTRANSFERASE FIC-RELATED"/>
    <property type="match status" value="1"/>
</dbReference>
<dbReference type="AlphaFoldDB" id="A0A849KXX3"/>
<keyword evidence="1" id="KW-0808">Transferase</keyword>
<dbReference type="GO" id="GO:0070733">
    <property type="term" value="F:AMPylase activity"/>
    <property type="evidence" value="ECO:0007669"/>
    <property type="project" value="UniProtKB-EC"/>
</dbReference>
<dbReference type="EMBL" id="JABFCY010000018">
    <property type="protein sequence ID" value="NNU63034.1"/>
    <property type="molecule type" value="Genomic_DNA"/>
</dbReference>
<accession>A0A849KXX3</accession>
<dbReference type="Pfam" id="PF02661">
    <property type="entry name" value="Fic"/>
    <property type="match status" value="1"/>
</dbReference>
<dbReference type="RefSeq" id="WP_171319412.1">
    <property type="nucleotide sequence ID" value="NZ_JABFCY010000018.1"/>
</dbReference>
<evidence type="ECO:0000256" key="3">
    <source>
        <dbReference type="ARBA" id="ARBA00022741"/>
    </source>
</evidence>
<protein>
    <recommendedName>
        <fullName evidence="5">protein adenylyltransferase</fullName>
        <ecNumber evidence="5">2.7.7.108</ecNumber>
    </recommendedName>
</protein>
<dbReference type="Proteomes" id="UP000574931">
    <property type="component" value="Unassembled WGS sequence"/>
</dbReference>
<keyword evidence="11" id="KW-1185">Reference proteome</keyword>
<keyword evidence="2" id="KW-0548">Nucleotidyltransferase</keyword>
<dbReference type="GO" id="GO:0051302">
    <property type="term" value="P:regulation of cell division"/>
    <property type="evidence" value="ECO:0007669"/>
    <property type="project" value="TreeGrafter"/>
</dbReference>
<feature type="region of interest" description="Disordered" evidence="8">
    <location>
        <begin position="1"/>
        <end position="21"/>
    </location>
</feature>
<dbReference type="PANTHER" id="PTHR39560">
    <property type="entry name" value="PROTEIN ADENYLYLTRANSFERASE FIC-RELATED"/>
    <property type="match status" value="1"/>
</dbReference>
<evidence type="ECO:0000256" key="5">
    <source>
        <dbReference type="ARBA" id="ARBA00034531"/>
    </source>
</evidence>
<evidence type="ECO:0000256" key="1">
    <source>
        <dbReference type="ARBA" id="ARBA00022679"/>
    </source>
</evidence>
<gene>
    <name evidence="10" type="ORF">HKX02_22655</name>
</gene>
<reference evidence="10 11" key="1">
    <citation type="submission" date="2020-05" db="EMBL/GenBank/DDBJ databases">
        <title>Draft Genome Sequence of Ochrobactrum soli Isolated from Stable Fly Gut.</title>
        <authorList>
            <person name="Pileggi M.T."/>
            <person name="Vazhakkala L.J."/>
            <person name="Wong C.N."/>
        </authorList>
    </citation>
    <scope>NUCLEOTIDE SEQUENCE [LARGE SCALE GENOMIC DNA]</scope>
    <source>
        <strain evidence="10 11">MTP-C0764</strain>
    </source>
</reference>
<dbReference type="GO" id="GO:0005524">
    <property type="term" value="F:ATP binding"/>
    <property type="evidence" value="ECO:0007669"/>
    <property type="project" value="UniProtKB-KW"/>
</dbReference>
<comment type="catalytic activity">
    <reaction evidence="7">
        <text>L-tyrosyl-[protein] + ATP = O-(5'-adenylyl)-L-tyrosyl-[protein] + diphosphate</text>
        <dbReference type="Rhea" id="RHEA:54288"/>
        <dbReference type="Rhea" id="RHEA-COMP:10136"/>
        <dbReference type="Rhea" id="RHEA-COMP:13846"/>
        <dbReference type="ChEBI" id="CHEBI:30616"/>
        <dbReference type="ChEBI" id="CHEBI:33019"/>
        <dbReference type="ChEBI" id="CHEBI:46858"/>
        <dbReference type="ChEBI" id="CHEBI:83624"/>
        <dbReference type="EC" id="2.7.7.108"/>
    </reaction>
</comment>
<evidence type="ECO:0000256" key="7">
    <source>
        <dbReference type="ARBA" id="ARBA00048696"/>
    </source>
</evidence>
<evidence type="ECO:0000313" key="11">
    <source>
        <dbReference type="Proteomes" id="UP000574931"/>
    </source>
</evidence>
<organism evidence="10 11">
    <name type="scientific">Ochrobactrum soli</name>
    <dbReference type="NCBI Taxonomy" id="2448455"/>
    <lineage>
        <taxon>Bacteria</taxon>
        <taxon>Pseudomonadati</taxon>
        <taxon>Pseudomonadota</taxon>
        <taxon>Alphaproteobacteria</taxon>
        <taxon>Hyphomicrobiales</taxon>
        <taxon>Brucellaceae</taxon>
        <taxon>Brucella/Ochrobactrum group</taxon>
        <taxon>Ochrobactrum</taxon>
    </lineage>
</organism>
<keyword evidence="3" id="KW-0547">Nucleotide-binding</keyword>
<dbReference type="EC" id="2.7.7.108" evidence="5"/>
<dbReference type="SUPFAM" id="SSF140931">
    <property type="entry name" value="Fic-like"/>
    <property type="match status" value="1"/>
</dbReference>
<feature type="region of interest" description="Disordered" evidence="8">
    <location>
        <begin position="303"/>
        <end position="349"/>
    </location>
</feature>
<sequence length="349" mass="38927">MAETEPKGSYTYPNISDDPDRRDVLRNKLGIRSHKKLRVEEYRATAFRMAEIAEGDGPKGAFDAQHLKAIHGHIFQDIYEWAGHTRNESPVVDGQRVEPISNLSKGGTSFLHGSRIEMGLDEAFRPIRNPEILRGSSVEQFAEIAGKVLAELNYVHPFREGNGRAQEALLASIGREYGHEVDFTVITKPCMIEASIATTNDPSSPAMKYVFEDAIDPNRQEAIRAAFVDLEMRGENAFEHNVRSARPGEQISGQVLGHDIRVASLVAHHGIVAVDRADLPERLPDDDTVITFTARSDFSRLSRPDQVRNADNPAVERMSPEQKIAADPSRLAELSAQKQPERDSDDRER</sequence>
<evidence type="ECO:0000256" key="2">
    <source>
        <dbReference type="ARBA" id="ARBA00022695"/>
    </source>
</evidence>
<evidence type="ECO:0000313" key="10">
    <source>
        <dbReference type="EMBL" id="NNU63034.1"/>
    </source>
</evidence>